<evidence type="ECO:0000256" key="6">
    <source>
        <dbReference type="ARBA" id="ARBA00023242"/>
    </source>
</evidence>
<dbReference type="PANTHER" id="PTHR16140:SF0">
    <property type="entry name" value="NON-STRUCTURAL MAINTENANCE OF CHROMOSOMES ELEMENT 4"/>
    <property type="match status" value="1"/>
</dbReference>
<dbReference type="STRING" id="1684307.A0A316UBC7"/>
<evidence type="ECO:0000256" key="2">
    <source>
        <dbReference type="ARBA" id="ARBA00008997"/>
    </source>
</evidence>
<feature type="region of interest" description="Disordered" evidence="8">
    <location>
        <begin position="1"/>
        <end position="30"/>
    </location>
</feature>
<feature type="compositionally biased region" description="Basic and acidic residues" evidence="8">
    <location>
        <begin position="183"/>
        <end position="194"/>
    </location>
</feature>
<comment type="subunit">
    <text evidence="7">Component of the SMC5-SMC6 complex.</text>
</comment>
<dbReference type="InterPro" id="IPR014854">
    <property type="entry name" value="Nse4_C"/>
</dbReference>
<protein>
    <recommendedName>
        <fullName evidence="7">Non-structural maintenance of chromosomes element 4</fullName>
    </recommendedName>
</protein>
<feature type="region of interest" description="Disordered" evidence="8">
    <location>
        <begin position="183"/>
        <end position="205"/>
    </location>
</feature>
<accession>A0A316UBC7</accession>
<evidence type="ECO:0000256" key="8">
    <source>
        <dbReference type="SAM" id="MobiDB-lite"/>
    </source>
</evidence>
<dbReference type="RefSeq" id="XP_025349629.1">
    <property type="nucleotide sequence ID" value="XM_025490218.1"/>
</dbReference>
<dbReference type="GO" id="GO:0030915">
    <property type="term" value="C:Smc5-Smc6 complex"/>
    <property type="evidence" value="ECO:0007669"/>
    <property type="project" value="UniProtKB-UniRule"/>
</dbReference>
<dbReference type="InterPro" id="IPR027786">
    <property type="entry name" value="Nse4/EID"/>
</dbReference>
<dbReference type="GeneID" id="37011952"/>
<evidence type="ECO:0000256" key="7">
    <source>
        <dbReference type="RuleBase" id="RU365071"/>
    </source>
</evidence>
<evidence type="ECO:0000259" key="9">
    <source>
        <dbReference type="Pfam" id="PF08743"/>
    </source>
</evidence>
<keyword evidence="4 7" id="KW-0233">DNA recombination</keyword>
<sequence length="337" mass="37639">MPAAERASSSSQRPHSSAKPYDPRQDAVEKREVRKGYRGLIAEVEDAGGNLGEIKAADLTEMVKRADEFRSKVKAPNEGVLDSRFLIRVSDVGAQMARSMKLNSNAFDIDEYITRVARFIGGAARRSGGHANDDEDEDVMDLDDDDLDSWNWQRLGTIAAGLTKRAPTMDHLVGALSVQTKERASNRRTNRLERDEEEVRPETLNEGDIQKSENETTKLVQHIAKLLADVGGGNGCNLFEFAINPESFSNTVENLFYISFLVRDGKVSIDYEDDGEPIILRSEAPTEEDYAAGLKKRQVVMELDQATWKNLIKAYDIKHSVIPTRKSATTARTGKWY</sequence>
<evidence type="ECO:0000256" key="4">
    <source>
        <dbReference type="ARBA" id="ARBA00023172"/>
    </source>
</evidence>
<dbReference type="EMBL" id="KZ819323">
    <property type="protein sequence ID" value="PWN22469.1"/>
    <property type="molecule type" value="Genomic_DNA"/>
</dbReference>
<proteinExistence type="inferred from homology"/>
<evidence type="ECO:0000313" key="12">
    <source>
        <dbReference type="Proteomes" id="UP000245942"/>
    </source>
</evidence>
<evidence type="ECO:0000259" key="10">
    <source>
        <dbReference type="Pfam" id="PF15412"/>
    </source>
</evidence>
<feature type="domain" description="Non-structural maintenance of chromosome element 4 C-terminal" evidence="9">
    <location>
        <begin position="236"/>
        <end position="322"/>
    </location>
</feature>
<keyword evidence="6 7" id="KW-0539">Nucleus</keyword>
<feature type="compositionally biased region" description="Low complexity" evidence="8">
    <location>
        <begin position="8"/>
        <end position="17"/>
    </location>
</feature>
<gene>
    <name evidence="11" type="ORF">BCV69DRAFT_246606</name>
</gene>
<keyword evidence="12" id="KW-1185">Reference proteome</keyword>
<feature type="compositionally biased region" description="Basic and acidic residues" evidence="8">
    <location>
        <begin position="21"/>
        <end position="30"/>
    </location>
</feature>
<dbReference type="AlphaFoldDB" id="A0A316UBC7"/>
<dbReference type="PANTHER" id="PTHR16140">
    <property type="entry name" value="NON-STRUCTURAL MAINTENANCE OF CHROMOSOMES ELEMENT 4"/>
    <property type="match status" value="1"/>
</dbReference>
<feature type="domain" description="Nse4/EID protein Nse3/MAGE-binding" evidence="10">
    <location>
        <begin position="82"/>
        <end position="137"/>
    </location>
</feature>
<keyword evidence="3 7" id="KW-0227">DNA damage</keyword>
<comment type="function">
    <text evidence="7">Component of the SMC5-SMC6 complex, that promotes sister chromatid alignment after DNA damage and facilitates double-stranded DNA breaks (DSBs) repair via homologous recombination between sister chromatids.</text>
</comment>
<evidence type="ECO:0000256" key="3">
    <source>
        <dbReference type="ARBA" id="ARBA00022763"/>
    </source>
</evidence>
<evidence type="ECO:0000313" key="11">
    <source>
        <dbReference type="EMBL" id="PWN22469.1"/>
    </source>
</evidence>
<comment type="subcellular location">
    <subcellularLocation>
        <location evidence="1 7">Nucleus</location>
    </subcellularLocation>
</comment>
<name>A0A316UBC7_9BASI</name>
<evidence type="ECO:0000256" key="1">
    <source>
        <dbReference type="ARBA" id="ARBA00004123"/>
    </source>
</evidence>
<dbReference type="InterPro" id="IPR029225">
    <property type="entry name" value="Nse4_Nse3-bd"/>
</dbReference>
<dbReference type="Pfam" id="PF15412">
    <property type="entry name" value="Nse4-Nse3_bdg"/>
    <property type="match status" value="1"/>
</dbReference>
<dbReference type="GO" id="GO:0006310">
    <property type="term" value="P:DNA recombination"/>
    <property type="evidence" value="ECO:0007669"/>
    <property type="project" value="UniProtKB-UniRule"/>
</dbReference>
<reference evidence="11 12" key="1">
    <citation type="journal article" date="2018" name="Mol. Biol. Evol.">
        <title>Broad Genomic Sampling Reveals a Smut Pathogenic Ancestry of the Fungal Clade Ustilaginomycotina.</title>
        <authorList>
            <person name="Kijpornyongpan T."/>
            <person name="Mondo S.J."/>
            <person name="Barry K."/>
            <person name="Sandor L."/>
            <person name="Lee J."/>
            <person name="Lipzen A."/>
            <person name="Pangilinan J."/>
            <person name="LaButti K."/>
            <person name="Hainaut M."/>
            <person name="Henrissat B."/>
            <person name="Grigoriev I.V."/>
            <person name="Spatafora J.W."/>
            <person name="Aime M.C."/>
        </authorList>
    </citation>
    <scope>NUCLEOTIDE SEQUENCE [LARGE SCALE GENOMIC DNA]</scope>
    <source>
        <strain evidence="11 12">MCA 4718</strain>
    </source>
</reference>
<evidence type="ECO:0000256" key="5">
    <source>
        <dbReference type="ARBA" id="ARBA00023204"/>
    </source>
</evidence>
<dbReference type="GO" id="GO:0005634">
    <property type="term" value="C:nucleus"/>
    <property type="evidence" value="ECO:0007669"/>
    <property type="project" value="UniProtKB-SubCell"/>
</dbReference>
<keyword evidence="5 7" id="KW-0234">DNA repair</keyword>
<dbReference type="Pfam" id="PF08743">
    <property type="entry name" value="Nse4_C"/>
    <property type="match status" value="1"/>
</dbReference>
<dbReference type="GO" id="GO:0006281">
    <property type="term" value="P:DNA repair"/>
    <property type="evidence" value="ECO:0007669"/>
    <property type="project" value="UniProtKB-UniRule"/>
</dbReference>
<comment type="similarity">
    <text evidence="2 7">Belongs to the NSE4 family.</text>
</comment>
<organism evidence="11 12">
    <name type="scientific">Pseudomicrostroma glucosiphilum</name>
    <dbReference type="NCBI Taxonomy" id="1684307"/>
    <lineage>
        <taxon>Eukaryota</taxon>
        <taxon>Fungi</taxon>
        <taxon>Dikarya</taxon>
        <taxon>Basidiomycota</taxon>
        <taxon>Ustilaginomycotina</taxon>
        <taxon>Exobasidiomycetes</taxon>
        <taxon>Microstromatales</taxon>
        <taxon>Microstromatales incertae sedis</taxon>
        <taxon>Pseudomicrostroma</taxon>
    </lineage>
</organism>
<dbReference type="Proteomes" id="UP000245942">
    <property type="component" value="Unassembled WGS sequence"/>
</dbReference>
<dbReference type="OrthoDB" id="361242at2759"/>